<dbReference type="InterPro" id="IPR043147">
    <property type="entry name" value="Penicillin_amidase_A-knob"/>
</dbReference>
<evidence type="ECO:0000256" key="5">
    <source>
        <dbReference type="PIRSR" id="PIRSR001227-2"/>
    </source>
</evidence>
<gene>
    <name evidence="7" type="ORF">CAL15_07055</name>
</gene>
<dbReference type="PROSITE" id="PS51257">
    <property type="entry name" value="PROKAR_LIPOPROTEIN"/>
    <property type="match status" value="1"/>
</dbReference>
<protein>
    <submittedName>
        <fullName evidence="7">Penicillin amidase</fullName>
    </submittedName>
</protein>
<dbReference type="InterPro" id="IPR029055">
    <property type="entry name" value="Ntn_hydrolases_N"/>
</dbReference>
<keyword evidence="5" id="KW-0106">Calcium</keyword>
<dbReference type="CDD" id="cd03747">
    <property type="entry name" value="Ntn_PGA_like"/>
    <property type="match status" value="1"/>
</dbReference>
<evidence type="ECO:0000256" key="3">
    <source>
        <dbReference type="ARBA" id="ARBA00023145"/>
    </source>
</evidence>
<dbReference type="PANTHER" id="PTHR34218:SF4">
    <property type="entry name" value="ACYL-HOMOSERINE LACTONE ACYLASE QUIP"/>
    <property type="match status" value="1"/>
</dbReference>
<evidence type="ECO:0000256" key="4">
    <source>
        <dbReference type="PIRSR" id="PIRSR001227-1"/>
    </source>
</evidence>
<dbReference type="Gene3D" id="2.30.120.10">
    <property type="match status" value="1"/>
</dbReference>
<dbReference type="GO" id="GO:0016811">
    <property type="term" value="F:hydrolase activity, acting on carbon-nitrogen (but not peptide) bonds, in linear amides"/>
    <property type="evidence" value="ECO:0007669"/>
    <property type="project" value="InterPro"/>
</dbReference>
<dbReference type="AlphaFoldDB" id="A0A1W6ZAH0"/>
<feature type="compositionally biased region" description="Low complexity" evidence="6">
    <location>
        <begin position="816"/>
        <end position="829"/>
    </location>
</feature>
<dbReference type="InterPro" id="IPR023343">
    <property type="entry name" value="Penicillin_amidase_dom1"/>
</dbReference>
<evidence type="ECO:0000313" key="8">
    <source>
        <dbReference type="Proteomes" id="UP000194161"/>
    </source>
</evidence>
<dbReference type="EMBL" id="CP021111">
    <property type="protein sequence ID" value="ARP94160.1"/>
    <property type="molecule type" value="Genomic_DNA"/>
</dbReference>
<name>A0A1W6ZAH0_9BORD</name>
<evidence type="ECO:0000256" key="1">
    <source>
        <dbReference type="ARBA" id="ARBA00006586"/>
    </source>
</evidence>
<dbReference type="InterPro" id="IPR043146">
    <property type="entry name" value="Penicillin_amidase_N_B-knob"/>
</dbReference>
<dbReference type="RefSeq" id="WP_086077929.1">
    <property type="nucleotide sequence ID" value="NZ_CP021111.1"/>
</dbReference>
<dbReference type="GO" id="GO:0046872">
    <property type="term" value="F:metal ion binding"/>
    <property type="evidence" value="ECO:0007669"/>
    <property type="project" value="UniProtKB-KW"/>
</dbReference>
<evidence type="ECO:0000256" key="2">
    <source>
        <dbReference type="ARBA" id="ARBA00022801"/>
    </source>
</evidence>
<dbReference type="PANTHER" id="PTHR34218">
    <property type="entry name" value="PEPTIDASE S45 PENICILLIN AMIDASE"/>
    <property type="match status" value="1"/>
</dbReference>
<feature type="active site" description="Nucleophile" evidence="4">
    <location>
        <position position="280"/>
    </location>
</feature>
<feature type="binding site" evidence="5">
    <location>
        <position position="356"/>
    </location>
    <ligand>
        <name>Ca(2+)</name>
        <dbReference type="ChEBI" id="CHEBI:29108"/>
    </ligand>
</feature>
<dbReference type="Gene3D" id="1.10.1400.10">
    <property type="match status" value="1"/>
</dbReference>
<dbReference type="KEGG" id="bgm:CAL15_07055"/>
<dbReference type="PIRSF" id="PIRSF001227">
    <property type="entry name" value="Pen_acylase"/>
    <property type="match status" value="1"/>
</dbReference>
<evidence type="ECO:0000313" key="7">
    <source>
        <dbReference type="EMBL" id="ARP94160.1"/>
    </source>
</evidence>
<proteinExistence type="inferred from homology"/>
<keyword evidence="3" id="KW-0865">Zymogen</keyword>
<dbReference type="STRING" id="463040.CAL15_07055"/>
<keyword evidence="8" id="KW-1185">Reference proteome</keyword>
<dbReference type="SUPFAM" id="SSF56235">
    <property type="entry name" value="N-terminal nucleophile aminohydrolases (Ntn hydrolases)"/>
    <property type="match status" value="1"/>
</dbReference>
<dbReference type="InterPro" id="IPR002692">
    <property type="entry name" value="S45"/>
</dbReference>
<accession>A0A1W6ZAH0</accession>
<comment type="similarity">
    <text evidence="1">Belongs to the peptidase S45 family.</text>
</comment>
<feature type="binding site" evidence="5">
    <location>
        <position position="353"/>
    </location>
    <ligand>
        <name>Ca(2+)</name>
        <dbReference type="ChEBI" id="CHEBI:29108"/>
    </ligand>
</feature>
<sequence>MHPLKRCASLCLAVGLLGFLGGCATRGGDQAAIDMPGLTQPVEIVRDKHGVSHIYAQNEHDLFYAQGFAAARDRLWQLDLWRRQGEGKMAEQFGPRFIEQDRAARMFLYRGDLEAEFASYHPRGKAILTSFAAGINAYVDWVKAHPEQMPEEFRLTGTRPGYWSPQTSLIRLFGLTRNVTSEVRLSQQIAALGLNAVQNLSVFEPPIALQVPAGLDVRTINQNILASYQLARNGQPFTAADFPNSPLGMAERSKLAETLSSTRLAAMDPQFDPMTPRYESNNWVLAGQRTATGKPILAGDPHRAIAMPSLRYMVHLNAPGWNVIGAGEPALPGVSMGHNDRIAFGLTIFAFGDEEDLYVYDINPLNPNQYRYRGGWEDMRTVNETIAVRGQGSVQGAVKFTRHGPVLFEDKANRKAYALRAAYLEFPGTAAYLASLRLNQAQNWSEFVAGMQRHYTPSENMVYADVDGNIGWFGGSIAPIRPRQDWSGMLPVPGDGTYEWNGFLNPNALPTLQNPPEGYIATANEFNLPKDYAYTEMSGRSWAEPFRVLRIREVLSGAQGATVQQSQQLQFDNLSLPARRMAEFARGLNSADPRVMDGLELLKDWDGRMEVDSRAATVYSFWMPEVISRVTGLYVPANGRAIFGNLATGKVLEKLASPDATFGPRPQEGRDALLLAALADGMTKLRAQAGNDTSKWEWGNLHHIQFNHALAPLLSPQTAQAYATPRYPVGGDNDTVHRATFRRSDFRVTSGASYRQVIDVSNWDNSVAQNVPGQSADPRSPHYKDLIEGWAKGEYFPMAFSRAKVESEAGDKVLLRPAPSRTAPASAPR</sequence>
<dbReference type="InterPro" id="IPR014395">
    <property type="entry name" value="Pen/GL7ACA/AHL_acylase"/>
</dbReference>
<reference evidence="7 8" key="1">
    <citation type="submission" date="2017-05" db="EMBL/GenBank/DDBJ databases">
        <title>Complete and WGS of Bordetella genogroups.</title>
        <authorList>
            <person name="Spilker T."/>
            <person name="LiPuma J."/>
        </authorList>
    </citation>
    <scope>NUCLEOTIDE SEQUENCE [LARGE SCALE GENOMIC DNA]</scope>
    <source>
        <strain evidence="7 8">AU7206</strain>
    </source>
</reference>
<dbReference type="Gene3D" id="3.60.20.10">
    <property type="entry name" value="Glutamine Phosphoribosylpyrophosphate, subunit 1, domain 1"/>
    <property type="match status" value="1"/>
</dbReference>
<keyword evidence="5" id="KW-0479">Metal-binding</keyword>
<dbReference type="Proteomes" id="UP000194161">
    <property type="component" value="Chromosome"/>
</dbReference>
<dbReference type="Pfam" id="PF01804">
    <property type="entry name" value="Penicil_amidase"/>
    <property type="match status" value="1"/>
</dbReference>
<dbReference type="OrthoDB" id="9760084at2"/>
<feature type="region of interest" description="Disordered" evidence="6">
    <location>
        <begin position="807"/>
        <end position="829"/>
    </location>
</feature>
<organism evidence="7 8">
    <name type="scientific">Bordetella genomosp. 13</name>
    <dbReference type="NCBI Taxonomy" id="463040"/>
    <lineage>
        <taxon>Bacteria</taxon>
        <taxon>Pseudomonadati</taxon>
        <taxon>Pseudomonadota</taxon>
        <taxon>Betaproteobacteria</taxon>
        <taxon>Burkholderiales</taxon>
        <taxon>Alcaligenaceae</taxon>
        <taxon>Bordetella</taxon>
    </lineage>
</organism>
<comment type="cofactor">
    <cofactor evidence="5">
        <name>Ca(2+)</name>
        <dbReference type="ChEBI" id="CHEBI:29108"/>
    </cofactor>
    <text evidence="5">Binds 1 Ca(2+) ion per dimer.</text>
</comment>
<keyword evidence="2" id="KW-0378">Hydrolase</keyword>
<evidence type="ECO:0000256" key="6">
    <source>
        <dbReference type="SAM" id="MobiDB-lite"/>
    </source>
</evidence>
<dbReference type="GO" id="GO:0017000">
    <property type="term" value="P:antibiotic biosynthetic process"/>
    <property type="evidence" value="ECO:0007669"/>
    <property type="project" value="InterPro"/>
</dbReference>
<dbReference type="Gene3D" id="1.10.439.10">
    <property type="entry name" value="Penicillin Amidohydrolase, domain 1"/>
    <property type="match status" value="1"/>
</dbReference>